<dbReference type="Proteomes" id="UP001151699">
    <property type="component" value="Chromosome B"/>
</dbReference>
<reference evidence="3" key="1">
    <citation type="submission" date="2022-07" db="EMBL/GenBank/DDBJ databases">
        <authorList>
            <person name="Trinca V."/>
            <person name="Uliana J.V.C."/>
            <person name="Torres T.T."/>
            <person name="Ward R.J."/>
            <person name="Monesi N."/>
        </authorList>
    </citation>
    <scope>NUCLEOTIDE SEQUENCE</scope>
    <source>
        <strain evidence="3">HSMRA1968</strain>
        <tissue evidence="3">Whole embryos</tissue>
    </source>
</reference>
<dbReference type="PANTHER" id="PTHR31559:SF0">
    <property type="entry name" value="PYRIDOXAL 5'-PHOSPHATE SYNTHASE SUBUNIT SNO1-RELATED"/>
    <property type="match status" value="1"/>
</dbReference>
<feature type="active site" description="Charge relay system" evidence="2">
    <location>
        <position position="202"/>
    </location>
</feature>
<dbReference type="InterPro" id="IPR002161">
    <property type="entry name" value="PdxT/SNO"/>
</dbReference>
<dbReference type="InterPro" id="IPR029062">
    <property type="entry name" value="Class_I_gatase-like"/>
</dbReference>
<organism evidence="3 4">
    <name type="scientific">Pseudolycoriella hygida</name>
    <dbReference type="NCBI Taxonomy" id="35572"/>
    <lineage>
        <taxon>Eukaryota</taxon>
        <taxon>Metazoa</taxon>
        <taxon>Ecdysozoa</taxon>
        <taxon>Arthropoda</taxon>
        <taxon>Hexapoda</taxon>
        <taxon>Insecta</taxon>
        <taxon>Pterygota</taxon>
        <taxon>Neoptera</taxon>
        <taxon>Endopterygota</taxon>
        <taxon>Diptera</taxon>
        <taxon>Nematocera</taxon>
        <taxon>Sciaroidea</taxon>
        <taxon>Sciaridae</taxon>
        <taxon>Pseudolycoriella</taxon>
    </lineage>
</organism>
<dbReference type="Gene3D" id="3.40.50.880">
    <property type="match status" value="1"/>
</dbReference>
<dbReference type="CDD" id="cd01749">
    <property type="entry name" value="GATase1_PB"/>
    <property type="match status" value="1"/>
</dbReference>
<evidence type="ECO:0000313" key="3">
    <source>
        <dbReference type="EMBL" id="KAJ6641459.1"/>
    </source>
</evidence>
<name>A0A9Q0S1V5_9DIPT</name>
<dbReference type="GO" id="GO:0008614">
    <property type="term" value="P:pyridoxine metabolic process"/>
    <property type="evidence" value="ECO:0007669"/>
    <property type="project" value="TreeGrafter"/>
</dbReference>
<sequence length="225" mass="24754">MAQEKSKNIDVNVGVLALQGGFIEHISHLHQCAKIISEKDDNPYCFKITEARTVSEIEILDGIIIPGGETTAMSILMGKNDQELLKALQRFAIAKPVLGTCAGLIMIANNIKGQMEMGQLKIGGIDVTVCRNAYGAQLQSFEAPLTITDCDVSDSRSTPMVFIRAPSIESIDSNKVQVLATYKNVPVAVRQNNLIGLSFHSELTDNLTWHMYFLKTVINEKFLVK</sequence>
<dbReference type="GO" id="GO:0005829">
    <property type="term" value="C:cytosol"/>
    <property type="evidence" value="ECO:0007669"/>
    <property type="project" value="TreeGrafter"/>
</dbReference>
<proteinExistence type="predicted"/>
<dbReference type="Pfam" id="PF01174">
    <property type="entry name" value="SNO"/>
    <property type="match status" value="1"/>
</dbReference>
<evidence type="ECO:0000256" key="1">
    <source>
        <dbReference type="ARBA" id="ARBA00022962"/>
    </source>
</evidence>
<dbReference type="PROSITE" id="PS51273">
    <property type="entry name" value="GATASE_TYPE_1"/>
    <property type="match status" value="1"/>
</dbReference>
<dbReference type="GO" id="GO:0004359">
    <property type="term" value="F:glutaminase activity"/>
    <property type="evidence" value="ECO:0007669"/>
    <property type="project" value="InterPro"/>
</dbReference>
<keyword evidence="1" id="KW-0315">Glutamine amidotransferase</keyword>
<protein>
    <submittedName>
        <fullName evidence="3">Pyridoxal 5'-phosphate synthase subunit pdx2</fullName>
    </submittedName>
</protein>
<feature type="active site" description="Nucleophile" evidence="2">
    <location>
        <position position="101"/>
    </location>
</feature>
<dbReference type="EMBL" id="WJQU01000002">
    <property type="protein sequence ID" value="KAJ6641459.1"/>
    <property type="molecule type" value="Genomic_DNA"/>
</dbReference>
<comment type="caution">
    <text evidence="3">The sequence shown here is derived from an EMBL/GenBank/DDBJ whole genome shotgun (WGS) entry which is preliminary data.</text>
</comment>
<accession>A0A9Q0S1V5</accession>
<dbReference type="PROSITE" id="PS51130">
    <property type="entry name" value="PDXT_SNO_2"/>
    <property type="match status" value="1"/>
</dbReference>
<gene>
    <name evidence="3" type="primary">pdx2</name>
    <name evidence="3" type="ORF">Bhyg_06398</name>
</gene>
<evidence type="ECO:0000256" key="2">
    <source>
        <dbReference type="PIRSR" id="PIRSR005639-1"/>
    </source>
</evidence>
<dbReference type="PIRSF" id="PIRSF005639">
    <property type="entry name" value="Glut_amidoT_SNO"/>
    <property type="match status" value="1"/>
</dbReference>
<evidence type="ECO:0000313" key="4">
    <source>
        <dbReference type="Proteomes" id="UP001151699"/>
    </source>
</evidence>
<dbReference type="GO" id="GO:1903600">
    <property type="term" value="C:glutaminase complex"/>
    <property type="evidence" value="ECO:0007669"/>
    <property type="project" value="TreeGrafter"/>
</dbReference>
<dbReference type="SUPFAM" id="SSF52317">
    <property type="entry name" value="Class I glutamine amidotransferase-like"/>
    <property type="match status" value="1"/>
</dbReference>
<dbReference type="GO" id="GO:0042823">
    <property type="term" value="P:pyridoxal phosphate biosynthetic process"/>
    <property type="evidence" value="ECO:0007669"/>
    <property type="project" value="InterPro"/>
</dbReference>
<dbReference type="PANTHER" id="PTHR31559">
    <property type="entry name" value="PYRIDOXAL 5'-PHOSPHATE SYNTHASE SUBUNIT SNO"/>
    <property type="match status" value="1"/>
</dbReference>
<dbReference type="NCBIfam" id="TIGR03800">
    <property type="entry name" value="PLP_synth_Pdx2"/>
    <property type="match status" value="1"/>
</dbReference>
<keyword evidence="4" id="KW-1185">Reference proteome</keyword>
<feature type="active site" description="Charge relay system" evidence="2">
    <location>
        <position position="200"/>
    </location>
</feature>
<dbReference type="OrthoDB" id="7773410at2759"/>
<dbReference type="AlphaFoldDB" id="A0A9Q0S1V5"/>